<evidence type="ECO:0000313" key="3">
    <source>
        <dbReference type="Proteomes" id="UP001501725"/>
    </source>
</evidence>
<accession>A0ABP8GPH0</accession>
<keyword evidence="3" id="KW-1185">Reference proteome</keyword>
<keyword evidence="1" id="KW-0732">Signal</keyword>
<proteinExistence type="predicted"/>
<evidence type="ECO:0000313" key="2">
    <source>
        <dbReference type="EMBL" id="GAA4327804.1"/>
    </source>
</evidence>
<feature type="signal peptide" evidence="1">
    <location>
        <begin position="1"/>
        <end position="19"/>
    </location>
</feature>
<dbReference type="EMBL" id="BAABGY010000007">
    <property type="protein sequence ID" value="GAA4327804.1"/>
    <property type="molecule type" value="Genomic_DNA"/>
</dbReference>
<organism evidence="2 3">
    <name type="scientific">Flaviaesturariibacter amylovorans</name>
    <dbReference type="NCBI Taxonomy" id="1084520"/>
    <lineage>
        <taxon>Bacteria</taxon>
        <taxon>Pseudomonadati</taxon>
        <taxon>Bacteroidota</taxon>
        <taxon>Chitinophagia</taxon>
        <taxon>Chitinophagales</taxon>
        <taxon>Chitinophagaceae</taxon>
        <taxon>Flaviaestuariibacter</taxon>
    </lineage>
</organism>
<evidence type="ECO:0000256" key="1">
    <source>
        <dbReference type="SAM" id="SignalP"/>
    </source>
</evidence>
<dbReference type="Proteomes" id="UP001501725">
    <property type="component" value="Unassembled WGS sequence"/>
</dbReference>
<reference evidence="3" key="1">
    <citation type="journal article" date="2019" name="Int. J. Syst. Evol. Microbiol.">
        <title>The Global Catalogue of Microorganisms (GCM) 10K type strain sequencing project: providing services to taxonomists for standard genome sequencing and annotation.</title>
        <authorList>
            <consortium name="The Broad Institute Genomics Platform"/>
            <consortium name="The Broad Institute Genome Sequencing Center for Infectious Disease"/>
            <person name="Wu L."/>
            <person name="Ma J."/>
        </authorList>
    </citation>
    <scope>NUCLEOTIDE SEQUENCE [LARGE SCALE GENOMIC DNA]</scope>
    <source>
        <strain evidence="3">JCM 17919</strain>
    </source>
</reference>
<comment type="caution">
    <text evidence="2">The sequence shown here is derived from an EMBL/GenBank/DDBJ whole genome shotgun (WGS) entry which is preliminary data.</text>
</comment>
<name>A0ABP8GPH0_9BACT</name>
<evidence type="ECO:0008006" key="4">
    <source>
        <dbReference type="Google" id="ProtNLM"/>
    </source>
</evidence>
<dbReference type="RefSeq" id="WP_345255110.1">
    <property type="nucleotide sequence ID" value="NZ_BAABGY010000007.1"/>
</dbReference>
<feature type="chain" id="PRO_5047163973" description="DUF3826 domain-containing protein" evidence="1">
    <location>
        <begin position="20"/>
        <end position="253"/>
    </location>
</feature>
<sequence length="253" mass="28082">MQRILLFFACCLFLLPSRAQQKPAAYYWAQVPAFPSSASQQAFRSFLESVEDLRRTIDEDAQAQEAAVAAKASTATPAIYQNPQNASQAEIQALMKRTQDRVQLMEDLNRRGGQINARFESTDKDYQSELKAKVRSIEEWMTRCPSGQVGARDQALAALCDQKGKELEAARAAMATKWFLSGTAPFKGYLADYAAFLKSSEPRIVKSWQDSFVGTGINIKGTACPESIKQVVLYLNQVHAVFTKALEDGLLKP</sequence>
<gene>
    <name evidence="2" type="ORF">GCM10023184_17240</name>
</gene>
<protein>
    <recommendedName>
        <fullName evidence="4">DUF3826 domain-containing protein</fullName>
    </recommendedName>
</protein>